<sequence>MTIYINKFAYRHWDNPKFTGTRITSTTKEEFIEHVRKYIESKGGFHEASISGYAPFCRHIILPNFTNARVGSILLTEDLLPKIKTGYLARRPEELPVLCRWIEKKDIPGGEPPLASELNLIFYNRDQILKENQAMGDENSEDDLQHDWGLISIKGQIDKKDSPMQPMTMMRNALGVEYGGSSEKINIQNYNESVEYWEKYISVQ</sequence>
<dbReference type="InterPro" id="IPR021610">
    <property type="entry name" value="DUF3228"/>
</dbReference>
<dbReference type="Gene3D" id="3.30.2310.50">
    <property type="entry name" value="Protein of unknown function (DUF3228), domain 1"/>
    <property type="match status" value="2"/>
</dbReference>
<gene>
    <name evidence="1" type="ORF">M9Y10_043188</name>
</gene>
<reference evidence="1 2" key="1">
    <citation type="submission" date="2024-04" db="EMBL/GenBank/DDBJ databases">
        <title>Tritrichomonas musculus Genome.</title>
        <authorList>
            <person name="Alves-Ferreira E."/>
            <person name="Grigg M."/>
            <person name="Lorenzi H."/>
            <person name="Galac M."/>
        </authorList>
    </citation>
    <scope>NUCLEOTIDE SEQUENCE [LARGE SCALE GENOMIC DNA]</scope>
    <source>
        <strain evidence="1 2">EAF2021</strain>
    </source>
</reference>
<protein>
    <recommendedName>
        <fullName evidence="3">Flagellar associated protein</fullName>
    </recommendedName>
</protein>
<organism evidence="1 2">
    <name type="scientific">Tritrichomonas musculus</name>
    <dbReference type="NCBI Taxonomy" id="1915356"/>
    <lineage>
        <taxon>Eukaryota</taxon>
        <taxon>Metamonada</taxon>
        <taxon>Parabasalia</taxon>
        <taxon>Tritrichomonadida</taxon>
        <taxon>Tritrichomonadidae</taxon>
        <taxon>Tritrichomonas</taxon>
    </lineage>
</organism>
<evidence type="ECO:0008006" key="3">
    <source>
        <dbReference type="Google" id="ProtNLM"/>
    </source>
</evidence>
<proteinExistence type="predicted"/>
<accession>A0ABR2JZM7</accession>
<dbReference type="PANTHER" id="PTHR38666">
    <property type="match status" value="1"/>
</dbReference>
<evidence type="ECO:0000313" key="1">
    <source>
        <dbReference type="EMBL" id="KAK8884083.1"/>
    </source>
</evidence>
<evidence type="ECO:0000313" key="2">
    <source>
        <dbReference type="Proteomes" id="UP001470230"/>
    </source>
</evidence>
<dbReference type="EMBL" id="JAPFFF010000008">
    <property type="protein sequence ID" value="KAK8884083.1"/>
    <property type="molecule type" value="Genomic_DNA"/>
</dbReference>
<dbReference type="Proteomes" id="UP001470230">
    <property type="component" value="Unassembled WGS sequence"/>
</dbReference>
<dbReference type="PANTHER" id="PTHR38666:SF2">
    <property type="entry name" value="FLAGELLAR ASSOCIATED PROTEIN"/>
    <property type="match status" value="1"/>
</dbReference>
<dbReference type="Pfam" id="PF11539">
    <property type="entry name" value="DUF3228"/>
    <property type="match status" value="1"/>
</dbReference>
<comment type="caution">
    <text evidence="1">The sequence shown here is derived from an EMBL/GenBank/DDBJ whole genome shotgun (WGS) entry which is preliminary data.</text>
</comment>
<name>A0ABR2JZM7_9EUKA</name>
<keyword evidence="2" id="KW-1185">Reference proteome</keyword>